<keyword evidence="2" id="KW-1133">Transmembrane helix</keyword>
<feature type="transmembrane region" description="Helical" evidence="2">
    <location>
        <begin position="99"/>
        <end position="121"/>
    </location>
</feature>
<dbReference type="Proteomes" id="UP000297866">
    <property type="component" value="Unassembled WGS sequence"/>
</dbReference>
<dbReference type="EMBL" id="SOEZ01000069">
    <property type="protein sequence ID" value="TFB48152.1"/>
    <property type="molecule type" value="Genomic_DNA"/>
</dbReference>
<dbReference type="Pfam" id="PF10067">
    <property type="entry name" value="DUF2306"/>
    <property type="match status" value="1"/>
</dbReference>
<feature type="compositionally biased region" description="Low complexity" evidence="1">
    <location>
        <begin position="240"/>
        <end position="252"/>
    </location>
</feature>
<dbReference type="AlphaFoldDB" id="A0A4R8UE98"/>
<dbReference type="RefSeq" id="WP_134491988.1">
    <property type="nucleotide sequence ID" value="NZ_SOEZ01000069.1"/>
</dbReference>
<feature type="region of interest" description="Disordered" evidence="1">
    <location>
        <begin position="226"/>
        <end position="252"/>
    </location>
</feature>
<feature type="transmembrane region" description="Helical" evidence="2">
    <location>
        <begin position="196"/>
        <end position="217"/>
    </location>
</feature>
<sequence length="252" mass="26765">MTKDRSTAGLSRGNRSRGPRGQWLAPTGLILLALIPVLAGAARLTELTGGAVATPQNSRFLDSPVPVVTHIVSVTVYSLLGAFQFVPALRRRRAGWHRLAGRLLIPAGLLAALSGMWMAVFYPHPPGDGEILVVLRVIFGSAMVASIGLGIRGIVRRDFARHSEWMTRGYAIGVGAGTQALVLIPQSIIFGSSDELSRAVFMGAAWVINLAVAEYVIRRRAKPARRPSGRSEAAGTGRALSPSTTTPLTTTP</sequence>
<accession>A0A4R8UE98</accession>
<reference evidence="3 4" key="1">
    <citation type="submission" date="2019-03" db="EMBL/GenBank/DDBJ databases">
        <title>Genomics of glacier-inhabiting Cryobacterium strains.</title>
        <authorList>
            <person name="Liu Q."/>
            <person name="Xin Y.-H."/>
        </authorList>
    </citation>
    <scope>NUCLEOTIDE SEQUENCE [LARGE SCALE GENOMIC DNA]</scope>
    <source>
        <strain evidence="3 4">Sr47</strain>
    </source>
</reference>
<feature type="transmembrane region" description="Helical" evidence="2">
    <location>
        <begin position="21"/>
        <end position="45"/>
    </location>
</feature>
<keyword evidence="2" id="KW-0472">Membrane</keyword>
<evidence type="ECO:0000256" key="2">
    <source>
        <dbReference type="SAM" id="Phobius"/>
    </source>
</evidence>
<comment type="caution">
    <text evidence="3">The sequence shown here is derived from an EMBL/GenBank/DDBJ whole genome shotgun (WGS) entry which is preliminary data.</text>
</comment>
<protein>
    <submittedName>
        <fullName evidence="3">DUF2306 domain-containing protein</fullName>
    </submittedName>
</protein>
<keyword evidence="2" id="KW-0812">Transmembrane</keyword>
<feature type="transmembrane region" description="Helical" evidence="2">
    <location>
        <begin position="133"/>
        <end position="155"/>
    </location>
</feature>
<organism evidence="3 4">
    <name type="scientific">Cryobacterium tagatosivorans</name>
    <dbReference type="NCBI Taxonomy" id="1259199"/>
    <lineage>
        <taxon>Bacteria</taxon>
        <taxon>Bacillati</taxon>
        <taxon>Actinomycetota</taxon>
        <taxon>Actinomycetes</taxon>
        <taxon>Micrococcales</taxon>
        <taxon>Microbacteriaceae</taxon>
        <taxon>Cryobacterium</taxon>
    </lineage>
</organism>
<feature type="transmembrane region" description="Helical" evidence="2">
    <location>
        <begin position="65"/>
        <end position="87"/>
    </location>
</feature>
<evidence type="ECO:0000313" key="4">
    <source>
        <dbReference type="Proteomes" id="UP000297866"/>
    </source>
</evidence>
<name>A0A4R8UE98_9MICO</name>
<keyword evidence="4" id="KW-1185">Reference proteome</keyword>
<dbReference type="OrthoDB" id="4698148at2"/>
<evidence type="ECO:0000256" key="1">
    <source>
        <dbReference type="SAM" id="MobiDB-lite"/>
    </source>
</evidence>
<proteinExistence type="predicted"/>
<gene>
    <name evidence="3" type="ORF">E3O23_14000</name>
</gene>
<dbReference type="InterPro" id="IPR018750">
    <property type="entry name" value="DUF2306_membrane"/>
</dbReference>
<evidence type="ECO:0000313" key="3">
    <source>
        <dbReference type="EMBL" id="TFB48152.1"/>
    </source>
</evidence>
<feature type="transmembrane region" description="Helical" evidence="2">
    <location>
        <begin position="167"/>
        <end position="190"/>
    </location>
</feature>